<dbReference type="FunCoup" id="A0A2P5FMF8">
    <property type="interactions" value="51"/>
</dbReference>
<reference evidence="8" key="1">
    <citation type="submission" date="2016-06" db="EMBL/GenBank/DDBJ databases">
        <title>Parallel loss of symbiosis genes in relatives of nitrogen-fixing non-legume Parasponia.</title>
        <authorList>
            <person name="Van Velzen R."/>
            <person name="Holmer R."/>
            <person name="Bu F."/>
            <person name="Rutten L."/>
            <person name="Van Zeijl A."/>
            <person name="Liu W."/>
            <person name="Santuari L."/>
            <person name="Cao Q."/>
            <person name="Sharma T."/>
            <person name="Shen D."/>
            <person name="Roswanjaya Y."/>
            <person name="Wardhani T."/>
            <person name="Kalhor M.S."/>
            <person name="Jansen J."/>
            <person name="Van den Hoogen J."/>
            <person name="Gungor B."/>
            <person name="Hartog M."/>
            <person name="Hontelez J."/>
            <person name="Verver J."/>
            <person name="Yang W.-C."/>
            <person name="Schijlen E."/>
            <person name="Repin R."/>
            <person name="Schilthuizen M."/>
            <person name="Schranz E."/>
            <person name="Heidstra R."/>
            <person name="Miyata K."/>
            <person name="Fedorova E."/>
            <person name="Kohlen W."/>
            <person name="Bisseling T."/>
            <person name="Smit S."/>
            <person name="Geurts R."/>
        </authorList>
    </citation>
    <scope>NUCLEOTIDE SEQUENCE [LARGE SCALE GENOMIC DNA]</scope>
    <source>
        <strain evidence="8">cv. RG33-2</strain>
    </source>
</reference>
<organism evidence="7 8">
    <name type="scientific">Trema orientale</name>
    <name type="common">Charcoal tree</name>
    <name type="synonym">Celtis orientalis</name>
    <dbReference type="NCBI Taxonomy" id="63057"/>
    <lineage>
        <taxon>Eukaryota</taxon>
        <taxon>Viridiplantae</taxon>
        <taxon>Streptophyta</taxon>
        <taxon>Embryophyta</taxon>
        <taxon>Tracheophyta</taxon>
        <taxon>Spermatophyta</taxon>
        <taxon>Magnoliopsida</taxon>
        <taxon>eudicotyledons</taxon>
        <taxon>Gunneridae</taxon>
        <taxon>Pentapetalae</taxon>
        <taxon>rosids</taxon>
        <taxon>fabids</taxon>
        <taxon>Rosales</taxon>
        <taxon>Cannabaceae</taxon>
        <taxon>Trema</taxon>
    </lineage>
</organism>
<sequence>MRLREVEWFRPLIGAQQWDYVVVWKLGDEPSRFIEWMGCCCRGSIDCGNVKEEKSEENHLNPLCRDDYMKHPVRTKACKELTQLPTYMPLYSGVHHIEVLLSSQPRWLSQVDSSDSKPSHDDSGGTRVLVPVEGGLIELYCTKHIAKEPKVLELVLAHCNISLEKETMAKNICSNERPNKGLHLDALTEQWPFSSHLLSSSPSLQALCAVAQSSSHTSIEGSSRTGSSNPPNEHMLFDSSCVYESQSELFEQSIEKCSSSHKLDCNGNFLAQLAQQEGSVRGHEAEKSATKTIRKKGEECHSKNLHTERNRRFRIQNGILTLRSLVPKITKLDKTSTLVDAINYIKELQKEEKELQDELKKMEEEDYCHKNKNEYTITKPNKSKEVAERLLSAEQNQSSSTFGTKQQILTHVEVNQIGKREFFIKLLRQQNQGGFVRLMEALDSLELQVLSANLTTFNGIVQNILEVKAEKDIQPEKLRSALIELTGSINQRVSIESMKGGS</sequence>
<dbReference type="InterPro" id="IPR011598">
    <property type="entry name" value="bHLH_dom"/>
</dbReference>
<evidence type="ECO:0000256" key="5">
    <source>
        <dbReference type="SAM" id="Coils"/>
    </source>
</evidence>
<dbReference type="Gene3D" id="4.10.280.10">
    <property type="entry name" value="Helix-loop-helix DNA-binding domain"/>
    <property type="match status" value="1"/>
</dbReference>
<dbReference type="GO" id="GO:0043565">
    <property type="term" value="F:sequence-specific DNA binding"/>
    <property type="evidence" value="ECO:0007669"/>
    <property type="project" value="TreeGrafter"/>
</dbReference>
<evidence type="ECO:0000256" key="4">
    <source>
        <dbReference type="ARBA" id="ARBA00023242"/>
    </source>
</evidence>
<dbReference type="GO" id="GO:0046983">
    <property type="term" value="F:protein dimerization activity"/>
    <property type="evidence" value="ECO:0007669"/>
    <property type="project" value="InterPro"/>
</dbReference>
<accession>A0A2P5FMF8</accession>
<dbReference type="Proteomes" id="UP000237000">
    <property type="component" value="Unassembled WGS sequence"/>
</dbReference>
<dbReference type="GO" id="GO:0005634">
    <property type="term" value="C:nucleus"/>
    <property type="evidence" value="ECO:0007669"/>
    <property type="project" value="UniProtKB-SubCell"/>
</dbReference>
<dbReference type="InParanoid" id="A0A2P5FMF8"/>
<dbReference type="Pfam" id="PF00010">
    <property type="entry name" value="HLH"/>
    <property type="match status" value="1"/>
</dbReference>
<keyword evidence="4" id="KW-0539">Nucleus</keyword>
<dbReference type="PANTHER" id="PTHR31945">
    <property type="entry name" value="TRANSCRIPTION FACTOR SCREAM2-RELATED"/>
    <property type="match status" value="1"/>
</dbReference>
<dbReference type="GO" id="GO:0003700">
    <property type="term" value="F:DNA-binding transcription factor activity"/>
    <property type="evidence" value="ECO:0007669"/>
    <property type="project" value="TreeGrafter"/>
</dbReference>
<evidence type="ECO:0000313" key="7">
    <source>
        <dbReference type="EMBL" id="PON98959.1"/>
    </source>
</evidence>
<dbReference type="SMART" id="SM00353">
    <property type="entry name" value="HLH"/>
    <property type="match status" value="1"/>
</dbReference>
<feature type="coiled-coil region" evidence="5">
    <location>
        <begin position="338"/>
        <end position="365"/>
    </location>
</feature>
<keyword evidence="5" id="KW-0175">Coiled coil</keyword>
<dbReference type="InterPro" id="IPR051358">
    <property type="entry name" value="TF_AMS/ICE1/BHLH6-like"/>
</dbReference>
<dbReference type="AlphaFoldDB" id="A0A2P5FMF8"/>
<comment type="caution">
    <text evidence="7">The sequence shown here is derived from an EMBL/GenBank/DDBJ whole genome shotgun (WGS) entry which is preliminary data.</text>
</comment>
<dbReference type="PROSITE" id="PS50888">
    <property type="entry name" value="BHLH"/>
    <property type="match status" value="1"/>
</dbReference>
<dbReference type="STRING" id="63057.A0A2P5FMF8"/>
<dbReference type="InterPro" id="IPR036638">
    <property type="entry name" value="HLH_DNA-bd_sf"/>
</dbReference>
<name>A0A2P5FMF8_TREOI</name>
<evidence type="ECO:0000256" key="2">
    <source>
        <dbReference type="ARBA" id="ARBA00023015"/>
    </source>
</evidence>
<dbReference type="SUPFAM" id="SSF47459">
    <property type="entry name" value="HLH, helix-loop-helix DNA-binding domain"/>
    <property type="match status" value="1"/>
</dbReference>
<evidence type="ECO:0000256" key="3">
    <source>
        <dbReference type="ARBA" id="ARBA00023163"/>
    </source>
</evidence>
<protein>
    <submittedName>
        <fullName evidence="7">Basic helix-loop-helix transcription factor</fullName>
    </submittedName>
</protein>
<dbReference type="EMBL" id="JXTC01000021">
    <property type="protein sequence ID" value="PON98959.1"/>
    <property type="molecule type" value="Genomic_DNA"/>
</dbReference>
<gene>
    <name evidence="7" type="primary">TorBHLH86</name>
    <name evidence="7" type="ORF">TorRG33x02_051960</name>
</gene>
<dbReference type="InterPro" id="IPR054502">
    <property type="entry name" value="bHLH-TF_ACT-like_plant"/>
</dbReference>
<dbReference type="OrthoDB" id="1890947at2759"/>
<dbReference type="Pfam" id="PF22754">
    <property type="entry name" value="bHLH-TF_ACT-like_plant"/>
    <property type="match status" value="1"/>
</dbReference>
<feature type="domain" description="BHLH" evidence="6">
    <location>
        <begin position="299"/>
        <end position="348"/>
    </location>
</feature>
<keyword evidence="8" id="KW-1185">Reference proteome</keyword>
<dbReference type="InterPro" id="IPR025610">
    <property type="entry name" value="MYC/MYB_N"/>
</dbReference>
<evidence type="ECO:0000256" key="1">
    <source>
        <dbReference type="ARBA" id="ARBA00004123"/>
    </source>
</evidence>
<dbReference type="PANTHER" id="PTHR31945:SF63">
    <property type="entry name" value="TRANSCRIPTION FACTOR BHLH90"/>
    <property type="match status" value="1"/>
</dbReference>
<keyword evidence="3" id="KW-0804">Transcription</keyword>
<keyword evidence="2" id="KW-0805">Transcription regulation</keyword>
<evidence type="ECO:0000313" key="8">
    <source>
        <dbReference type="Proteomes" id="UP000237000"/>
    </source>
</evidence>
<proteinExistence type="predicted"/>
<evidence type="ECO:0000259" key="6">
    <source>
        <dbReference type="PROSITE" id="PS50888"/>
    </source>
</evidence>
<dbReference type="Pfam" id="PF14215">
    <property type="entry name" value="bHLH-MYC_N"/>
    <property type="match status" value="1"/>
</dbReference>
<comment type="subcellular location">
    <subcellularLocation>
        <location evidence="1">Nucleus</location>
    </subcellularLocation>
</comment>